<protein>
    <submittedName>
        <fullName evidence="1">DNA alkylation repair protein</fullName>
    </submittedName>
</protein>
<dbReference type="AlphaFoldDB" id="A0A396S3G6"/>
<dbReference type="Gene3D" id="1.25.10.90">
    <property type="match status" value="1"/>
</dbReference>
<dbReference type="InterPro" id="IPR014825">
    <property type="entry name" value="DNA_alkylation"/>
</dbReference>
<dbReference type="Proteomes" id="UP000265692">
    <property type="component" value="Unassembled WGS sequence"/>
</dbReference>
<proteinExistence type="predicted"/>
<dbReference type="InterPro" id="IPR016024">
    <property type="entry name" value="ARM-type_fold"/>
</dbReference>
<evidence type="ECO:0000313" key="2">
    <source>
        <dbReference type="Proteomes" id="UP000265692"/>
    </source>
</evidence>
<comment type="caution">
    <text evidence="1">The sequence shown here is derived from an EMBL/GenBank/DDBJ whole genome shotgun (WGS) entry which is preliminary data.</text>
</comment>
<reference evidence="1 2" key="1">
    <citation type="submission" date="2018-08" db="EMBL/GenBank/DDBJ databases">
        <title>Lysinibacillus sp. YLB-03 draft genome sequence.</title>
        <authorList>
            <person name="Yu L."/>
        </authorList>
    </citation>
    <scope>NUCLEOTIDE SEQUENCE [LARGE SCALE GENOMIC DNA]</scope>
    <source>
        <strain evidence="1 2">YLB-03</strain>
    </source>
</reference>
<dbReference type="PANTHER" id="PTHR34070">
    <property type="entry name" value="ARMADILLO-TYPE FOLD"/>
    <property type="match status" value="1"/>
</dbReference>
<evidence type="ECO:0000313" key="1">
    <source>
        <dbReference type="EMBL" id="RHW32760.1"/>
    </source>
</evidence>
<gene>
    <name evidence="1" type="ORF">D1B33_16465</name>
</gene>
<dbReference type="CDD" id="cd07064">
    <property type="entry name" value="AlkD_like_1"/>
    <property type="match status" value="1"/>
</dbReference>
<sequence length="226" mass="27081">MNELNHPYIRELVHIYTKHADAEYAEWSKKYLRNQFDFLGIRAPIRRKLTNQYIKEHGLPSNGDLKDIIFCLWDLPEREYQQAALDILDKAKKGLTSSEMPWLSSLIVKKSWWETVDVLSPHIFGYMFLKNDELVPLYAEKWIEDENIWLQRAAILYQLKFKEKTNEERLFRYILRRANSDEFFVQKAIGWALREYAKTSPENVKNFVSQHRLKPLSEREALKHFS</sequence>
<organism evidence="1 2">
    <name type="scientific">Ureibacillus yapensis</name>
    <dbReference type="NCBI Taxonomy" id="2304605"/>
    <lineage>
        <taxon>Bacteria</taxon>
        <taxon>Bacillati</taxon>
        <taxon>Bacillota</taxon>
        <taxon>Bacilli</taxon>
        <taxon>Bacillales</taxon>
        <taxon>Caryophanaceae</taxon>
        <taxon>Ureibacillus</taxon>
    </lineage>
</organism>
<accession>A0A396S3G6</accession>
<dbReference type="OrthoDB" id="9775346at2"/>
<dbReference type="EMBL" id="QWEI01000012">
    <property type="protein sequence ID" value="RHW32760.1"/>
    <property type="molecule type" value="Genomic_DNA"/>
</dbReference>
<dbReference type="PANTHER" id="PTHR34070:SF1">
    <property type="entry name" value="DNA ALKYLATION REPAIR PROTEIN"/>
    <property type="match status" value="1"/>
</dbReference>
<dbReference type="Pfam" id="PF08713">
    <property type="entry name" value="DNA_alkylation"/>
    <property type="match status" value="1"/>
</dbReference>
<dbReference type="RefSeq" id="WP_118877501.1">
    <property type="nucleotide sequence ID" value="NZ_QWEI01000012.1"/>
</dbReference>
<keyword evidence="2" id="KW-1185">Reference proteome</keyword>
<name>A0A396S3G6_9BACL</name>
<dbReference type="SUPFAM" id="SSF48371">
    <property type="entry name" value="ARM repeat"/>
    <property type="match status" value="1"/>
</dbReference>